<reference evidence="3" key="1">
    <citation type="submission" date="2016-06" db="UniProtKB">
        <authorList>
            <consortium name="WormBaseParasite"/>
        </authorList>
    </citation>
    <scope>IDENTIFICATION</scope>
</reference>
<sequence length="74" mass="8365">MRFSAANNDEPVEVELDESTLQIHPGTMKQRNVTSGYVRAVRCVTRVENGSFTGALSAVRAYSSQTYRDVFYTW</sequence>
<evidence type="ECO:0000313" key="3">
    <source>
        <dbReference type="WBParaSite" id="TCNE_0000526101-mRNA-1"/>
    </source>
</evidence>
<organism evidence="2 3">
    <name type="scientific">Toxocara canis</name>
    <name type="common">Canine roundworm</name>
    <dbReference type="NCBI Taxonomy" id="6265"/>
    <lineage>
        <taxon>Eukaryota</taxon>
        <taxon>Metazoa</taxon>
        <taxon>Ecdysozoa</taxon>
        <taxon>Nematoda</taxon>
        <taxon>Chromadorea</taxon>
        <taxon>Rhabditida</taxon>
        <taxon>Spirurina</taxon>
        <taxon>Ascaridomorpha</taxon>
        <taxon>Ascaridoidea</taxon>
        <taxon>Toxocaridae</taxon>
        <taxon>Toxocara</taxon>
    </lineage>
</organism>
<accession>A0A183U9U1</accession>
<gene>
    <name evidence="1" type="ORF">TCNE_LOCUS5261</name>
</gene>
<dbReference type="WBParaSite" id="TCNE_0000526101-mRNA-1">
    <property type="protein sequence ID" value="TCNE_0000526101-mRNA-1"/>
    <property type="gene ID" value="TCNE_0000526101"/>
</dbReference>
<name>A0A183U9U1_TOXCA</name>
<evidence type="ECO:0000313" key="2">
    <source>
        <dbReference type="Proteomes" id="UP000050794"/>
    </source>
</evidence>
<keyword evidence="2" id="KW-1185">Reference proteome</keyword>
<evidence type="ECO:0000313" key="1">
    <source>
        <dbReference type="EMBL" id="VDM34745.1"/>
    </source>
</evidence>
<proteinExistence type="predicted"/>
<protein>
    <submittedName>
        <fullName evidence="3">Transposase</fullName>
    </submittedName>
</protein>
<reference evidence="1 2" key="2">
    <citation type="submission" date="2018-11" db="EMBL/GenBank/DDBJ databases">
        <authorList>
            <consortium name="Pathogen Informatics"/>
        </authorList>
    </citation>
    <scope>NUCLEOTIDE SEQUENCE [LARGE SCALE GENOMIC DNA]</scope>
</reference>
<dbReference type="EMBL" id="UYWY01012393">
    <property type="protein sequence ID" value="VDM34745.1"/>
    <property type="molecule type" value="Genomic_DNA"/>
</dbReference>
<dbReference type="AlphaFoldDB" id="A0A183U9U1"/>
<dbReference type="Proteomes" id="UP000050794">
    <property type="component" value="Unassembled WGS sequence"/>
</dbReference>